<dbReference type="EMBL" id="KV417670">
    <property type="protein sequence ID" value="KZP10967.1"/>
    <property type="molecule type" value="Genomic_DNA"/>
</dbReference>
<dbReference type="EMBL" id="KV418074">
    <property type="protein sequence ID" value="KZP03427.1"/>
    <property type="molecule type" value="Genomic_DNA"/>
</dbReference>
<dbReference type="OrthoDB" id="3353107at2759"/>
<dbReference type="Pfam" id="PF24764">
    <property type="entry name" value="rva_4"/>
    <property type="match status" value="1"/>
</dbReference>
<dbReference type="STRING" id="436010.A0A165ZVE2"/>
<evidence type="ECO:0000313" key="3">
    <source>
        <dbReference type="EMBL" id="KZP03427.1"/>
    </source>
</evidence>
<accession>A0A165ZVE2</accession>
<name>A0A165ZVE2_9AGAM</name>
<evidence type="ECO:0000313" key="4">
    <source>
        <dbReference type="EMBL" id="KZP10967.1"/>
    </source>
</evidence>
<gene>
    <name evidence="4" type="ORF">FIBSPDRAFT_757398</name>
    <name evidence="3" type="ORF">FIBSPDRAFT_768960</name>
</gene>
<evidence type="ECO:0000256" key="1">
    <source>
        <dbReference type="SAM" id="MobiDB-lite"/>
    </source>
</evidence>
<proteinExistence type="predicted"/>
<dbReference type="InterPro" id="IPR058913">
    <property type="entry name" value="Integrase_dom_put"/>
</dbReference>
<sequence>LWYDVTNGYGHKWKRIFHDLEIHHGLDPSCPPHIWLLHCLFLRHIDRDAQEWMETWNHHKLRLPGGSQQSLHQMFTFSMVTHRPRGVQHMVRAAPIDEEVDDPDSYVVDWEVHDDDENTPHDAHDAADTHPFATSATPYQLSDVPCLPPNCPLTPAQVLLLDGELTGSTMFGNPLSDSLVSQSGVTL</sequence>
<dbReference type="Proteomes" id="UP000076532">
    <property type="component" value="Unassembled WGS sequence"/>
</dbReference>
<protein>
    <recommendedName>
        <fullName evidence="2">Integrase core domain-containing protein</fullName>
    </recommendedName>
</protein>
<feature type="region of interest" description="Disordered" evidence="1">
    <location>
        <begin position="114"/>
        <end position="133"/>
    </location>
</feature>
<evidence type="ECO:0000313" key="5">
    <source>
        <dbReference type="Proteomes" id="UP000076532"/>
    </source>
</evidence>
<evidence type="ECO:0000259" key="2">
    <source>
        <dbReference type="Pfam" id="PF24764"/>
    </source>
</evidence>
<feature type="non-terminal residue" evidence="4">
    <location>
        <position position="187"/>
    </location>
</feature>
<dbReference type="AlphaFoldDB" id="A0A165ZVE2"/>
<keyword evidence="5" id="KW-1185">Reference proteome</keyword>
<organism evidence="4 5">
    <name type="scientific">Athelia psychrophila</name>
    <dbReference type="NCBI Taxonomy" id="1759441"/>
    <lineage>
        <taxon>Eukaryota</taxon>
        <taxon>Fungi</taxon>
        <taxon>Dikarya</taxon>
        <taxon>Basidiomycota</taxon>
        <taxon>Agaricomycotina</taxon>
        <taxon>Agaricomycetes</taxon>
        <taxon>Agaricomycetidae</taxon>
        <taxon>Atheliales</taxon>
        <taxon>Atheliaceae</taxon>
        <taxon>Athelia</taxon>
    </lineage>
</organism>
<feature type="domain" description="Integrase core" evidence="2">
    <location>
        <begin position="1"/>
        <end position="82"/>
    </location>
</feature>
<reference evidence="4 5" key="1">
    <citation type="journal article" date="2016" name="Mol. Biol. Evol.">
        <title>Comparative Genomics of Early-Diverging Mushroom-Forming Fungi Provides Insights into the Origins of Lignocellulose Decay Capabilities.</title>
        <authorList>
            <person name="Nagy L.G."/>
            <person name="Riley R."/>
            <person name="Tritt A."/>
            <person name="Adam C."/>
            <person name="Daum C."/>
            <person name="Floudas D."/>
            <person name="Sun H."/>
            <person name="Yadav J.S."/>
            <person name="Pangilinan J."/>
            <person name="Larsson K.H."/>
            <person name="Matsuura K."/>
            <person name="Barry K."/>
            <person name="Labutti K."/>
            <person name="Kuo R."/>
            <person name="Ohm R.A."/>
            <person name="Bhattacharya S.S."/>
            <person name="Shirouzu T."/>
            <person name="Yoshinaga Y."/>
            <person name="Martin F.M."/>
            <person name="Grigoriev I.V."/>
            <person name="Hibbett D.S."/>
        </authorList>
    </citation>
    <scope>NUCLEOTIDE SEQUENCE [LARGE SCALE GENOMIC DNA]</scope>
    <source>
        <strain evidence="4 5">CBS 109695</strain>
    </source>
</reference>
<feature type="compositionally biased region" description="Basic and acidic residues" evidence="1">
    <location>
        <begin position="118"/>
        <end position="128"/>
    </location>
</feature>